<comment type="caution">
    <text evidence="10">The sequence shown here is derived from an EMBL/GenBank/DDBJ whole genome shotgun (WGS) entry which is preliminary data.</text>
</comment>
<feature type="domain" description="NADH-Ubiquinone oxidoreductase (complex I) chain 5 N-terminal" evidence="9">
    <location>
        <begin position="119"/>
        <end position="150"/>
    </location>
</feature>
<evidence type="ECO:0000256" key="2">
    <source>
        <dbReference type="ARBA" id="ARBA00008483"/>
    </source>
</evidence>
<evidence type="ECO:0000256" key="6">
    <source>
        <dbReference type="RuleBase" id="RU000320"/>
    </source>
</evidence>
<accession>A0A6L5GPP8</accession>
<feature type="transmembrane region" description="Helical" evidence="7">
    <location>
        <begin position="218"/>
        <end position="238"/>
    </location>
</feature>
<dbReference type="InterPro" id="IPR050616">
    <property type="entry name" value="CPA3_Na-H_Antiporter_A"/>
</dbReference>
<feature type="transmembrane region" description="Helical" evidence="7">
    <location>
        <begin position="93"/>
        <end position="109"/>
    </location>
</feature>
<evidence type="ECO:0000256" key="4">
    <source>
        <dbReference type="ARBA" id="ARBA00022989"/>
    </source>
</evidence>
<evidence type="ECO:0000259" key="9">
    <source>
        <dbReference type="Pfam" id="PF00662"/>
    </source>
</evidence>
<name>A0A6L5GPP8_9FIRM</name>
<feature type="transmembrane region" description="Helical" evidence="7">
    <location>
        <begin position="244"/>
        <end position="271"/>
    </location>
</feature>
<feature type="transmembrane region" description="Helical" evidence="7">
    <location>
        <begin position="283"/>
        <end position="311"/>
    </location>
</feature>
<feature type="transmembrane region" description="Helical" evidence="7">
    <location>
        <begin position="620"/>
        <end position="637"/>
    </location>
</feature>
<dbReference type="GO" id="GO:0012505">
    <property type="term" value="C:endomembrane system"/>
    <property type="evidence" value="ECO:0007669"/>
    <property type="project" value="UniProtKB-SubCell"/>
</dbReference>
<dbReference type="EMBL" id="VOGB01000004">
    <property type="protein sequence ID" value="MQM72249.1"/>
    <property type="molecule type" value="Genomic_DNA"/>
</dbReference>
<dbReference type="PRINTS" id="PR01434">
    <property type="entry name" value="NADHDHGNASE5"/>
</dbReference>
<feature type="transmembrane region" description="Helical" evidence="7">
    <location>
        <begin position="413"/>
        <end position="434"/>
    </location>
</feature>
<evidence type="ECO:0000313" key="10">
    <source>
        <dbReference type="EMBL" id="MQM72249.1"/>
    </source>
</evidence>
<dbReference type="Proteomes" id="UP000473648">
    <property type="component" value="Unassembled WGS sequence"/>
</dbReference>
<keyword evidence="11" id="KW-1185">Reference proteome</keyword>
<dbReference type="InterPro" id="IPR001516">
    <property type="entry name" value="Proton_antipo_N"/>
</dbReference>
<feature type="transmembrane region" description="Helical" evidence="7">
    <location>
        <begin position="323"/>
        <end position="343"/>
    </location>
</feature>
<keyword evidence="4 7" id="KW-1133">Transmembrane helix</keyword>
<feature type="transmembrane region" description="Helical" evidence="7">
    <location>
        <begin position="164"/>
        <end position="181"/>
    </location>
</feature>
<dbReference type="PANTHER" id="PTHR43373">
    <property type="entry name" value="NA(+)/H(+) ANTIPORTER SUBUNIT"/>
    <property type="match status" value="1"/>
</dbReference>
<feature type="transmembrane region" description="Helical" evidence="7">
    <location>
        <begin position="121"/>
        <end position="143"/>
    </location>
</feature>
<sequence length="638" mass="70119">MGVAIFLICFPLIVAPIMYLIRNDKVRGRVTYVCGAVITAAALCLTVRWCAGGMQVIKAYDPAEWIDHLILAGEIVLAVIVTILCFKYHRGIISLLAIVPTGMITYLELKGPALAEVNAIYVDHLSILMCLIVGIIGVLIVVYAVGYMEGYHEHHTEFVNRKNYFFMVLFLFLGAMFGFVLSSSLLWIDLFWEITSVCSFLLIGYTKTDEAITNSFRALWMNLLGGTALAVGIVYLAYRGGNVSLQYLISLGTAGRVIAIIPIALIAFAALTKAAQLPFSTWLMGAMVAPTPSSALLHSATMVKAGIYMLFRLAPAMPGTTTGMMVSLVGGFTFFMASIMAISQRDAKKVLALSTISNLGLMVACAGVGRPETIWAGIFLMLFHAVSKSLLFQDVGATENATGSRNIEDMHGLMYRLPRLAIFMFVGIAGMYLAPFGMLISKWSALKAAVDNNNIILVLFIAFGSATTGFYWTKWMGKLIAFSHRSGQKESDHMFPEEVLSLTVHAVLMIALCVLLPLISKAYVDPLLVEMFGTYTDVLSTSILIMLVVTICFVFAIPMLSMVYTRNLKMNMKLSYMSGINAGNNKRFIDAMGDKKKIWLVNYYFEDFIQADRMMRYSQIFAAAVLIIMICVVIGGVL</sequence>
<comment type="similarity">
    <text evidence="2">Belongs to the CPA3 antiporters (TC 2.A.63) subunit A family.</text>
</comment>
<proteinExistence type="inferred from homology"/>
<feature type="transmembrane region" description="Helical" evidence="7">
    <location>
        <begin position="5"/>
        <end position="21"/>
    </location>
</feature>
<feature type="transmembrane region" description="Helical" evidence="7">
    <location>
        <begin position="499"/>
        <end position="519"/>
    </location>
</feature>
<feature type="transmembrane region" description="Helical" evidence="7">
    <location>
        <begin position="69"/>
        <end position="86"/>
    </location>
</feature>
<dbReference type="InterPro" id="IPR001750">
    <property type="entry name" value="ND/Mrp_TM"/>
</dbReference>
<evidence type="ECO:0000256" key="7">
    <source>
        <dbReference type="SAM" id="Phobius"/>
    </source>
</evidence>
<feature type="domain" description="NADH:quinone oxidoreductase/Mrp antiporter transmembrane" evidence="8">
    <location>
        <begin position="182"/>
        <end position="465"/>
    </location>
</feature>
<dbReference type="PANTHER" id="PTHR43373:SF1">
    <property type="entry name" value="NA(+)_H(+) ANTIPORTER SUBUNIT A"/>
    <property type="match status" value="1"/>
</dbReference>
<evidence type="ECO:0000256" key="5">
    <source>
        <dbReference type="ARBA" id="ARBA00023136"/>
    </source>
</evidence>
<feature type="transmembrane region" description="Helical" evidence="7">
    <location>
        <begin position="454"/>
        <end position="473"/>
    </location>
</feature>
<feature type="transmembrane region" description="Helical" evidence="7">
    <location>
        <begin position="539"/>
        <end position="564"/>
    </location>
</feature>
<dbReference type="GO" id="GO:0016020">
    <property type="term" value="C:membrane"/>
    <property type="evidence" value="ECO:0007669"/>
    <property type="project" value="UniProtKB-SubCell"/>
</dbReference>
<keyword evidence="3 6" id="KW-0812">Transmembrane</keyword>
<evidence type="ECO:0000256" key="1">
    <source>
        <dbReference type="ARBA" id="ARBA00004127"/>
    </source>
</evidence>
<dbReference type="Pfam" id="PF00662">
    <property type="entry name" value="Proton_antipo_N"/>
    <property type="match status" value="1"/>
</dbReference>
<reference evidence="10" key="1">
    <citation type="journal article" date="2020" name="Appl. Environ. Microbiol.">
        <title>Medium-Chain Fatty Acid Synthesis by 'Candidatus Weimeria bifida' gen. nov., sp. nov., and 'Candidatus Pseudoramibacter fermentans' sp. nov.</title>
        <authorList>
            <person name="Scarborough M.J."/>
            <person name="Myers K.S."/>
            <person name="Donohue T.J."/>
            <person name="Noguera D.R."/>
        </authorList>
    </citation>
    <scope>NUCLEOTIDE SEQUENCE</scope>
    <source>
        <strain evidence="10">EUB1.1</strain>
    </source>
</reference>
<evidence type="ECO:0000256" key="3">
    <source>
        <dbReference type="ARBA" id="ARBA00022692"/>
    </source>
</evidence>
<gene>
    <name evidence="10" type="ORF">FRC53_02220</name>
</gene>
<protein>
    <submittedName>
        <fullName evidence="10">NADH-quinone oxidoreductase subunit L</fullName>
    </submittedName>
</protein>
<feature type="transmembrane region" description="Helical" evidence="7">
    <location>
        <begin position="30"/>
        <end position="49"/>
    </location>
</feature>
<keyword evidence="5 7" id="KW-0472">Membrane</keyword>
<evidence type="ECO:0000313" key="11">
    <source>
        <dbReference type="Proteomes" id="UP000473648"/>
    </source>
</evidence>
<dbReference type="AlphaFoldDB" id="A0A6L5GPP8"/>
<feature type="transmembrane region" description="Helical" evidence="7">
    <location>
        <begin position="375"/>
        <end position="392"/>
    </location>
</feature>
<evidence type="ECO:0000259" key="8">
    <source>
        <dbReference type="Pfam" id="PF00361"/>
    </source>
</evidence>
<feature type="transmembrane region" description="Helical" evidence="7">
    <location>
        <begin position="187"/>
        <end position="206"/>
    </location>
</feature>
<comment type="subcellular location">
    <subcellularLocation>
        <location evidence="1">Endomembrane system</location>
        <topology evidence="1">Multi-pass membrane protein</topology>
    </subcellularLocation>
    <subcellularLocation>
        <location evidence="6">Membrane</location>
        <topology evidence="6">Multi-pass membrane protein</topology>
    </subcellularLocation>
</comment>
<organism evidence="10 11">
    <name type="scientific">Candidatus Pseudoramibacter fermentans</name>
    <dbReference type="NCBI Taxonomy" id="2594427"/>
    <lineage>
        <taxon>Bacteria</taxon>
        <taxon>Bacillati</taxon>
        <taxon>Bacillota</taxon>
        <taxon>Clostridia</taxon>
        <taxon>Eubacteriales</taxon>
        <taxon>Eubacteriaceae</taxon>
        <taxon>Pseudoramibacter</taxon>
    </lineage>
</organism>
<feature type="transmembrane region" description="Helical" evidence="7">
    <location>
        <begin position="350"/>
        <end position="369"/>
    </location>
</feature>
<dbReference type="Pfam" id="PF00361">
    <property type="entry name" value="Proton_antipo_M"/>
    <property type="match status" value="1"/>
</dbReference>